<evidence type="ECO:0000256" key="2">
    <source>
        <dbReference type="SAM" id="Phobius"/>
    </source>
</evidence>
<gene>
    <name evidence="4" type="ORF">CVV26_00825</name>
</gene>
<keyword evidence="2" id="KW-0812">Transmembrane</keyword>
<keyword evidence="3" id="KW-0732">Signal</keyword>
<dbReference type="InterPro" id="IPR028974">
    <property type="entry name" value="TSP_type-3_rpt"/>
</dbReference>
<dbReference type="Gene3D" id="4.10.1080.10">
    <property type="entry name" value="TSP type-3 repeat"/>
    <property type="match status" value="1"/>
</dbReference>
<accession>A0A2N1UNV2</accession>
<feature type="region of interest" description="Disordered" evidence="1">
    <location>
        <begin position="178"/>
        <end position="198"/>
    </location>
</feature>
<keyword evidence="2" id="KW-1133">Transmembrane helix</keyword>
<dbReference type="GO" id="GO:0005509">
    <property type="term" value="F:calcium ion binding"/>
    <property type="evidence" value="ECO:0007669"/>
    <property type="project" value="InterPro"/>
</dbReference>
<organism evidence="4 5">
    <name type="scientific">Candidatus Kuenenbacteria bacterium HGW-Kuenenbacteria-1</name>
    <dbReference type="NCBI Taxonomy" id="2013812"/>
    <lineage>
        <taxon>Bacteria</taxon>
        <taxon>Candidatus Kueneniibacteriota</taxon>
    </lineage>
</organism>
<dbReference type="Proteomes" id="UP000233414">
    <property type="component" value="Unassembled WGS sequence"/>
</dbReference>
<feature type="compositionally biased region" description="Basic and acidic residues" evidence="1">
    <location>
        <begin position="188"/>
        <end position="197"/>
    </location>
</feature>
<evidence type="ECO:0008006" key="6">
    <source>
        <dbReference type="Google" id="ProtNLM"/>
    </source>
</evidence>
<protein>
    <recommendedName>
        <fullName evidence="6">EF-hand domain-containing protein</fullName>
    </recommendedName>
</protein>
<reference evidence="4 5" key="1">
    <citation type="journal article" date="2017" name="ISME J.">
        <title>Potential for microbial H2 and metal transformations associated with novel bacteria and archaea in deep terrestrial subsurface sediments.</title>
        <authorList>
            <person name="Hernsdorf A.W."/>
            <person name="Amano Y."/>
            <person name="Miyakawa K."/>
            <person name="Ise K."/>
            <person name="Suzuki Y."/>
            <person name="Anantharaman K."/>
            <person name="Probst A."/>
            <person name="Burstein D."/>
            <person name="Thomas B.C."/>
            <person name="Banfield J.F."/>
        </authorList>
    </citation>
    <scope>NUCLEOTIDE SEQUENCE [LARGE SCALE GENOMIC DNA]</scope>
    <source>
        <strain evidence="4">HGW-Kuenenbacteria-1</strain>
    </source>
</reference>
<dbReference type="PROSITE" id="PS00018">
    <property type="entry name" value="EF_HAND_1"/>
    <property type="match status" value="1"/>
</dbReference>
<dbReference type="SUPFAM" id="SSF103647">
    <property type="entry name" value="TSP type-3 repeat"/>
    <property type="match status" value="1"/>
</dbReference>
<dbReference type="AlphaFoldDB" id="A0A2N1UNV2"/>
<dbReference type="EMBL" id="PGYQ01000002">
    <property type="protein sequence ID" value="PKL72540.1"/>
    <property type="molecule type" value="Genomic_DNA"/>
</dbReference>
<evidence type="ECO:0000256" key="1">
    <source>
        <dbReference type="SAM" id="MobiDB-lite"/>
    </source>
</evidence>
<proteinExistence type="predicted"/>
<name>A0A2N1UNV2_9BACT</name>
<evidence type="ECO:0000313" key="5">
    <source>
        <dbReference type="Proteomes" id="UP000233414"/>
    </source>
</evidence>
<feature type="transmembrane region" description="Helical" evidence="2">
    <location>
        <begin position="312"/>
        <end position="329"/>
    </location>
</feature>
<feature type="chain" id="PRO_5014819723" description="EF-hand domain-containing protein" evidence="3">
    <location>
        <begin position="25"/>
        <end position="333"/>
    </location>
</feature>
<sequence length="333" mass="39245">MRKKYFFLILILFFSFCFPLKTEAQEKLKGVGFLTKNIWYSKEPFFDGDTIRIYTIINNNTDEDIIGKILFYNDKKLIGSSNFSAISRGYGIIIWIDWKAINGKHLISAEINEAKIAKKDGTFIDIVSEYFKSFTDLIDVDFDTDKDKIGNKEDKDDDNDGLLDKDELFMALNPLNPDTDQDGVIDSIDTKPKDPSISKEISSFQESPNFTLGIKESQEKIIPLIMEVPEKINQFFEKKEEKLKFKKEEIEKNPEIKNFKEIKKEIFSINKEKRDKGVAQFKEQFKAKEEKKKITNWIFLDFLNFFLEKRIIIFYFLLILFFIVCLKCFKRRK</sequence>
<evidence type="ECO:0000256" key="3">
    <source>
        <dbReference type="SAM" id="SignalP"/>
    </source>
</evidence>
<dbReference type="InterPro" id="IPR018247">
    <property type="entry name" value="EF_Hand_1_Ca_BS"/>
</dbReference>
<comment type="caution">
    <text evidence="4">The sequence shown here is derived from an EMBL/GenBank/DDBJ whole genome shotgun (WGS) entry which is preliminary data.</text>
</comment>
<keyword evidence="2" id="KW-0472">Membrane</keyword>
<feature type="signal peptide" evidence="3">
    <location>
        <begin position="1"/>
        <end position="24"/>
    </location>
</feature>
<evidence type="ECO:0000313" key="4">
    <source>
        <dbReference type="EMBL" id="PKL72540.1"/>
    </source>
</evidence>